<dbReference type="Gene3D" id="3.20.20.60">
    <property type="entry name" value="Phosphoenolpyruvate-binding domains"/>
    <property type="match status" value="1"/>
</dbReference>
<feature type="binding site" evidence="5">
    <location>
        <position position="151"/>
    </location>
    <ligand>
        <name>Mg(2+)</name>
        <dbReference type="ChEBI" id="CHEBI:18420"/>
    </ligand>
</feature>
<feature type="region of interest" description="Disordered" evidence="6">
    <location>
        <begin position="276"/>
        <end position="295"/>
    </location>
</feature>
<protein>
    <submittedName>
        <fullName evidence="8">CoA ester lyase</fullName>
    </submittedName>
</protein>
<dbReference type="Proteomes" id="UP001143463">
    <property type="component" value="Unassembled WGS sequence"/>
</dbReference>
<dbReference type="Pfam" id="PF03328">
    <property type="entry name" value="HpcH_HpaI"/>
    <property type="match status" value="1"/>
</dbReference>
<dbReference type="PIRSF" id="PIRSF015582">
    <property type="entry name" value="Cit_lyase_B"/>
    <property type="match status" value="1"/>
</dbReference>
<dbReference type="InterPro" id="IPR015813">
    <property type="entry name" value="Pyrv/PenolPyrv_kinase-like_dom"/>
</dbReference>
<evidence type="ECO:0000256" key="6">
    <source>
        <dbReference type="SAM" id="MobiDB-lite"/>
    </source>
</evidence>
<keyword evidence="9" id="KW-1185">Reference proteome</keyword>
<sequence length="295" mass="30627">MTVAPTAPRTALGRARSWLYVPAHRTDVVAKALAGAADAVVLDLEDAVPADAKAAAREAAASVSRGRLPVWVRMNGIGTPWAADDLAALAGADIDGVRVPKADDPAAVAALAERLGRPLHLLVENALGVERAFGLATCHPLVAGLSLGEADLAADLRVRGSGLEWARGRVVVAARAAGLPSPVASVWTDLGDPEGLAADSAAARDAGFFGRSVIHPAQIGPVHRAFTPDPDEVARARELLRSLESAGESAWVDPRGRFVDPAVVSGARWVVELADTLPDPHEPAQHRPRAGKELP</sequence>
<dbReference type="SUPFAM" id="SSF51621">
    <property type="entry name" value="Phosphoenolpyruvate/pyruvate domain"/>
    <property type="match status" value="1"/>
</dbReference>
<accession>A0A9W6KZ51</accession>
<feature type="binding site" evidence="4">
    <location>
        <position position="124"/>
    </location>
    <ligand>
        <name>substrate</name>
    </ligand>
</feature>
<evidence type="ECO:0000313" key="8">
    <source>
        <dbReference type="EMBL" id="GLL10038.1"/>
    </source>
</evidence>
<evidence type="ECO:0000259" key="7">
    <source>
        <dbReference type="Pfam" id="PF03328"/>
    </source>
</evidence>
<proteinExistence type="predicted"/>
<dbReference type="GO" id="GO:0016829">
    <property type="term" value="F:lyase activity"/>
    <property type="evidence" value="ECO:0007669"/>
    <property type="project" value="UniProtKB-KW"/>
</dbReference>
<feature type="compositionally biased region" description="Basic and acidic residues" evidence="6">
    <location>
        <begin position="278"/>
        <end position="295"/>
    </location>
</feature>
<organism evidence="8 9">
    <name type="scientific">Pseudonocardia halophobica</name>
    <dbReference type="NCBI Taxonomy" id="29401"/>
    <lineage>
        <taxon>Bacteria</taxon>
        <taxon>Bacillati</taxon>
        <taxon>Actinomycetota</taxon>
        <taxon>Actinomycetes</taxon>
        <taxon>Pseudonocardiales</taxon>
        <taxon>Pseudonocardiaceae</taxon>
        <taxon>Pseudonocardia</taxon>
    </lineage>
</organism>
<evidence type="ECO:0000256" key="5">
    <source>
        <dbReference type="PIRSR" id="PIRSR015582-2"/>
    </source>
</evidence>
<keyword evidence="3 5" id="KW-0460">Magnesium</keyword>
<gene>
    <name evidence="8" type="ORF">GCM10017577_11780</name>
</gene>
<comment type="caution">
    <text evidence="8">The sequence shown here is derived from an EMBL/GenBank/DDBJ whole genome shotgun (WGS) entry which is preliminary data.</text>
</comment>
<dbReference type="GO" id="GO:0000287">
    <property type="term" value="F:magnesium ion binding"/>
    <property type="evidence" value="ECO:0007669"/>
    <property type="project" value="TreeGrafter"/>
</dbReference>
<dbReference type="RefSeq" id="WP_063739710.1">
    <property type="nucleotide sequence ID" value="NZ_BAAAUZ010000011.1"/>
</dbReference>
<evidence type="ECO:0000256" key="2">
    <source>
        <dbReference type="ARBA" id="ARBA00022723"/>
    </source>
</evidence>
<reference evidence="8" key="2">
    <citation type="submission" date="2023-01" db="EMBL/GenBank/DDBJ databases">
        <authorList>
            <person name="Sun Q."/>
            <person name="Evtushenko L."/>
        </authorList>
    </citation>
    <scope>NUCLEOTIDE SEQUENCE</scope>
    <source>
        <strain evidence="8">VKM Ac-1069</strain>
    </source>
</reference>
<dbReference type="PANTHER" id="PTHR32308:SF10">
    <property type="entry name" value="CITRATE LYASE SUBUNIT BETA"/>
    <property type="match status" value="1"/>
</dbReference>
<keyword evidence="8" id="KW-0456">Lyase</keyword>
<feature type="binding site" evidence="4">
    <location>
        <position position="73"/>
    </location>
    <ligand>
        <name>substrate</name>
    </ligand>
</feature>
<evidence type="ECO:0000256" key="1">
    <source>
        <dbReference type="ARBA" id="ARBA00001946"/>
    </source>
</evidence>
<dbReference type="GO" id="GO:0006107">
    <property type="term" value="P:oxaloacetate metabolic process"/>
    <property type="evidence" value="ECO:0007669"/>
    <property type="project" value="TreeGrafter"/>
</dbReference>
<dbReference type="InterPro" id="IPR011206">
    <property type="entry name" value="Citrate_lyase_beta/mcl1/mcl2"/>
</dbReference>
<dbReference type="InterPro" id="IPR040442">
    <property type="entry name" value="Pyrv_kinase-like_dom_sf"/>
</dbReference>
<keyword evidence="2 5" id="KW-0479">Metal-binding</keyword>
<dbReference type="PANTHER" id="PTHR32308">
    <property type="entry name" value="LYASE BETA SUBUNIT, PUTATIVE (AFU_ORTHOLOGUE AFUA_4G13030)-RELATED"/>
    <property type="match status" value="1"/>
</dbReference>
<feature type="domain" description="HpcH/HpaI aldolase/citrate lyase" evidence="7">
    <location>
        <begin position="16"/>
        <end position="216"/>
    </location>
</feature>
<name>A0A9W6KZ51_9PSEU</name>
<dbReference type="InterPro" id="IPR005000">
    <property type="entry name" value="Aldolase/citrate-lyase_domain"/>
</dbReference>
<dbReference type="AlphaFoldDB" id="A0A9W6KZ51"/>
<dbReference type="EMBL" id="BSFQ01000003">
    <property type="protein sequence ID" value="GLL10038.1"/>
    <property type="molecule type" value="Genomic_DNA"/>
</dbReference>
<feature type="binding site" evidence="5">
    <location>
        <position position="124"/>
    </location>
    <ligand>
        <name>Mg(2+)</name>
        <dbReference type="ChEBI" id="CHEBI:18420"/>
    </ligand>
</feature>
<evidence type="ECO:0000256" key="4">
    <source>
        <dbReference type="PIRSR" id="PIRSR015582-1"/>
    </source>
</evidence>
<evidence type="ECO:0000313" key="9">
    <source>
        <dbReference type="Proteomes" id="UP001143463"/>
    </source>
</evidence>
<reference evidence="8" key="1">
    <citation type="journal article" date="2014" name="Int. J. Syst. Evol. Microbiol.">
        <title>Complete genome sequence of Corynebacterium casei LMG S-19264T (=DSM 44701T), isolated from a smear-ripened cheese.</title>
        <authorList>
            <consortium name="US DOE Joint Genome Institute (JGI-PGF)"/>
            <person name="Walter F."/>
            <person name="Albersmeier A."/>
            <person name="Kalinowski J."/>
            <person name="Ruckert C."/>
        </authorList>
    </citation>
    <scope>NUCLEOTIDE SEQUENCE</scope>
    <source>
        <strain evidence="8">VKM Ac-1069</strain>
    </source>
</reference>
<evidence type="ECO:0000256" key="3">
    <source>
        <dbReference type="ARBA" id="ARBA00022842"/>
    </source>
</evidence>
<comment type="cofactor">
    <cofactor evidence="1">
        <name>Mg(2+)</name>
        <dbReference type="ChEBI" id="CHEBI:18420"/>
    </cofactor>
</comment>